<dbReference type="VEuPathDB" id="FungiDB:DIURU_004510"/>
<reference evidence="1 2" key="1">
    <citation type="submission" date="2019-07" db="EMBL/GenBank/DDBJ databases">
        <title>Genome assembly of two rare yeast pathogens: Diutina rugosa and Trichomonascus ciferrii.</title>
        <authorList>
            <person name="Mixao V."/>
            <person name="Saus E."/>
            <person name="Hansen A."/>
            <person name="Lass-Flor C."/>
            <person name="Gabaldon T."/>
        </authorList>
    </citation>
    <scope>NUCLEOTIDE SEQUENCE [LARGE SCALE GENOMIC DNA]</scope>
    <source>
        <strain evidence="1 2">CBS 613</strain>
    </source>
</reference>
<evidence type="ECO:0000313" key="2">
    <source>
        <dbReference type="Proteomes" id="UP000449547"/>
    </source>
</evidence>
<dbReference type="RefSeq" id="XP_034010693.1">
    <property type="nucleotide sequence ID" value="XM_034157392.1"/>
</dbReference>
<dbReference type="EMBL" id="SWFT01000133">
    <property type="protein sequence ID" value="KAA8898890.1"/>
    <property type="molecule type" value="Genomic_DNA"/>
</dbReference>
<name>A0A642UH36_DIURU</name>
<accession>A0A642UH36</accession>
<proteinExistence type="predicted"/>
<gene>
    <name evidence="1" type="ORF">DIURU_004510</name>
</gene>
<comment type="caution">
    <text evidence="1">The sequence shown here is derived from an EMBL/GenBank/DDBJ whole genome shotgun (WGS) entry which is preliminary data.</text>
</comment>
<organism evidence="1 2">
    <name type="scientific">Diutina rugosa</name>
    <name type="common">Yeast</name>
    <name type="synonym">Candida rugosa</name>
    <dbReference type="NCBI Taxonomy" id="5481"/>
    <lineage>
        <taxon>Eukaryota</taxon>
        <taxon>Fungi</taxon>
        <taxon>Dikarya</taxon>
        <taxon>Ascomycota</taxon>
        <taxon>Saccharomycotina</taxon>
        <taxon>Pichiomycetes</taxon>
        <taxon>Debaryomycetaceae</taxon>
        <taxon>Diutina</taxon>
    </lineage>
</organism>
<evidence type="ECO:0000313" key="1">
    <source>
        <dbReference type="EMBL" id="KAA8898890.1"/>
    </source>
</evidence>
<protein>
    <submittedName>
        <fullName evidence="1">Uncharacterized protein</fullName>
    </submittedName>
</protein>
<dbReference type="GeneID" id="54783161"/>
<dbReference type="Proteomes" id="UP000449547">
    <property type="component" value="Unassembled WGS sequence"/>
</dbReference>
<sequence>MKQFQELLLRASVALMPTVSAIRWVEVERILNELVGELDRNSDNCEWLIGSSILCQLLNICNHLPDSVARLGDHLVLVLVQFLDRAHTHTASTPIAFNSEQRLRLAVAFSWYMTITAEVNAPQALSTTLAIERIFAVYDLRMPAKADITNVMGSWEVQLRSYRMASMVAGPELAPNTHLVPQICRFLNYAFSLFAQGTSDTIDWYKWEDIASLIQSPDSWIFHMCLLERSKQVSPPSLGLSWVCWVVEEMLQSADLHAPTVSFVCSVGFNQAMMSMMEQGLAGVYMMFATKLCMVAPVEFYGAFKVKGEAGLHSFPSPYKGKGTSSALSDEVYNDTLVYSPTPSLTTYPIDTLVSYCDATIQSEEVVQLIKQLPKTLFNQSREHLMFCSTSPLSTNYLNLLIHFFSLDSVTNPKIIVWTVSLLHHFDLWSNADFRVVLEYLTDSWKFYQNLEELDRRIIPNDQFAKDISFEIVPMNLLEVTTDTIRSNLESFKLFLFVVYFGTKEIYLRLNK</sequence>
<keyword evidence="2" id="KW-1185">Reference proteome</keyword>
<dbReference type="AlphaFoldDB" id="A0A642UH36"/>